<dbReference type="AlphaFoldDB" id="A0AAT9FNT2"/>
<dbReference type="PROSITE" id="PS51371">
    <property type="entry name" value="CBS"/>
    <property type="match status" value="2"/>
</dbReference>
<organism evidence="3">
    <name type="scientific">Oceaniferula spumae</name>
    <dbReference type="NCBI Taxonomy" id="2979115"/>
    <lineage>
        <taxon>Bacteria</taxon>
        <taxon>Pseudomonadati</taxon>
        <taxon>Verrucomicrobiota</taxon>
        <taxon>Verrucomicrobiia</taxon>
        <taxon>Verrucomicrobiales</taxon>
        <taxon>Verrucomicrobiaceae</taxon>
        <taxon>Oceaniferula</taxon>
    </lineage>
</organism>
<dbReference type="Gene3D" id="3.10.580.10">
    <property type="entry name" value="CBS-domain"/>
    <property type="match status" value="1"/>
</dbReference>
<dbReference type="PANTHER" id="PTHR42745:SF1">
    <property type="entry name" value="ARABINOSE 5-PHOSPHATE ISOMERASE KDSD"/>
    <property type="match status" value="1"/>
</dbReference>
<dbReference type="Pfam" id="PF00571">
    <property type="entry name" value="CBS"/>
    <property type="match status" value="2"/>
</dbReference>
<proteinExistence type="predicted"/>
<sequence>MNKKILNQDVMLDLSMFPVVSPEMYVKKVLEVMTKHAFGIACIVDNDGKLVGIFTDGDMRRLTLHQQKPWSALFVDDILVHANTSPKTLSPNDELVDAVRFMEDKHIWDIPVVDDDGKLVGLLHLHQAIKHLLGI</sequence>
<dbReference type="SMART" id="SM00116">
    <property type="entry name" value="CBS"/>
    <property type="match status" value="2"/>
</dbReference>
<dbReference type="CDD" id="cd04604">
    <property type="entry name" value="CBS_pair_SIS_assoc"/>
    <property type="match status" value="1"/>
</dbReference>
<name>A0AAT9FNT2_9BACT</name>
<keyword evidence="1" id="KW-0129">CBS domain</keyword>
<dbReference type="InterPro" id="IPR000644">
    <property type="entry name" value="CBS_dom"/>
</dbReference>
<dbReference type="InterPro" id="IPR046342">
    <property type="entry name" value="CBS_dom_sf"/>
</dbReference>
<reference evidence="3" key="1">
    <citation type="submission" date="2024-07" db="EMBL/GenBank/DDBJ databases">
        <title>Complete genome sequence of Verrucomicrobiaceae bacterium NT6N.</title>
        <authorList>
            <person name="Huang C."/>
            <person name="Takami H."/>
            <person name="Hamasaki K."/>
        </authorList>
    </citation>
    <scope>NUCLEOTIDE SEQUENCE</scope>
    <source>
        <strain evidence="3">NT6N</strain>
    </source>
</reference>
<dbReference type="InterPro" id="IPR050986">
    <property type="entry name" value="GutQ/KpsF_isomerases"/>
</dbReference>
<dbReference type="KEGG" id="osu:NT6N_26720"/>
<gene>
    <name evidence="3" type="ORF">NT6N_26720</name>
</gene>
<feature type="domain" description="CBS" evidence="2">
    <location>
        <begin position="11"/>
        <end position="69"/>
    </location>
</feature>
<dbReference type="PANTHER" id="PTHR42745">
    <property type="match status" value="1"/>
</dbReference>
<accession>A0AAT9FNT2</accession>
<evidence type="ECO:0000256" key="1">
    <source>
        <dbReference type="PROSITE-ProRule" id="PRU00703"/>
    </source>
</evidence>
<feature type="domain" description="CBS" evidence="2">
    <location>
        <begin position="82"/>
        <end position="135"/>
    </location>
</feature>
<dbReference type="SUPFAM" id="SSF54631">
    <property type="entry name" value="CBS-domain pair"/>
    <property type="match status" value="1"/>
</dbReference>
<protein>
    <recommendedName>
        <fullName evidence="2">CBS domain-containing protein</fullName>
    </recommendedName>
</protein>
<evidence type="ECO:0000259" key="2">
    <source>
        <dbReference type="PROSITE" id="PS51371"/>
    </source>
</evidence>
<evidence type="ECO:0000313" key="3">
    <source>
        <dbReference type="EMBL" id="BDS07632.1"/>
    </source>
</evidence>
<dbReference type="EMBL" id="AP026866">
    <property type="protein sequence ID" value="BDS07632.1"/>
    <property type="molecule type" value="Genomic_DNA"/>
</dbReference>